<dbReference type="EMBL" id="JAVFKY010000002">
    <property type="protein sequence ID" value="KAK5580685.1"/>
    <property type="molecule type" value="Genomic_DNA"/>
</dbReference>
<name>A0AAN7Z1D6_9MYCE</name>
<dbReference type="PANTHER" id="PTHR38745:SF1">
    <property type="entry name" value="TYROSINE SPECIFIC PROTEIN PHOSPHATASES DOMAIN-CONTAINING PROTEIN"/>
    <property type="match status" value="1"/>
</dbReference>
<dbReference type="AlphaFoldDB" id="A0AAN7Z1D6"/>
<proteinExistence type="predicted"/>
<evidence type="ECO:0000256" key="1">
    <source>
        <dbReference type="SAM" id="SignalP"/>
    </source>
</evidence>
<protein>
    <submittedName>
        <fullName evidence="2">Uncharacterized protein</fullName>
    </submittedName>
</protein>
<dbReference type="Proteomes" id="UP001344447">
    <property type="component" value="Unassembled WGS sequence"/>
</dbReference>
<sequence length="182" mass="20992">MINKTLVLIIVLIAILNFVKSSDLSYKKVHLVDSVELANGNTNYFFRGNQPTQTLANGTKVFPYEELVEFLRNSSLSEFGVKLPEQFYIIDIKLITGPLPNELPDLELEKNFFATNPTLGEFHTNQTWGDIIDPQFVPQNELEEYASTISTWSADKLPQRMRDYHNILLTERELPTVLYVHW</sequence>
<feature type="chain" id="PRO_5042877764" evidence="1">
    <location>
        <begin position="22"/>
        <end position="182"/>
    </location>
</feature>
<reference evidence="2 3" key="1">
    <citation type="submission" date="2023-11" db="EMBL/GenBank/DDBJ databases">
        <title>Dfirmibasis_genome.</title>
        <authorList>
            <person name="Edelbroek B."/>
            <person name="Kjellin J."/>
            <person name="Jerlstrom-Hultqvist J."/>
            <person name="Soderbom F."/>
        </authorList>
    </citation>
    <scope>NUCLEOTIDE SEQUENCE [LARGE SCALE GENOMIC DNA]</scope>
    <source>
        <strain evidence="2 3">TNS-C-14</strain>
    </source>
</reference>
<evidence type="ECO:0000313" key="3">
    <source>
        <dbReference type="Proteomes" id="UP001344447"/>
    </source>
</evidence>
<feature type="signal peptide" evidence="1">
    <location>
        <begin position="1"/>
        <end position="21"/>
    </location>
</feature>
<keyword evidence="1" id="KW-0732">Signal</keyword>
<dbReference type="PANTHER" id="PTHR38745">
    <property type="entry name" value="PHOSPHATASE, PUTATIVE-RELATED"/>
    <property type="match status" value="1"/>
</dbReference>
<comment type="caution">
    <text evidence="2">The sequence shown here is derived from an EMBL/GenBank/DDBJ whole genome shotgun (WGS) entry which is preliminary data.</text>
</comment>
<organism evidence="2 3">
    <name type="scientific">Dictyostelium firmibasis</name>
    <dbReference type="NCBI Taxonomy" id="79012"/>
    <lineage>
        <taxon>Eukaryota</taxon>
        <taxon>Amoebozoa</taxon>
        <taxon>Evosea</taxon>
        <taxon>Eumycetozoa</taxon>
        <taxon>Dictyostelia</taxon>
        <taxon>Dictyosteliales</taxon>
        <taxon>Dictyosteliaceae</taxon>
        <taxon>Dictyostelium</taxon>
    </lineage>
</organism>
<accession>A0AAN7Z1D6</accession>
<keyword evidence="3" id="KW-1185">Reference proteome</keyword>
<evidence type="ECO:0000313" key="2">
    <source>
        <dbReference type="EMBL" id="KAK5580685.1"/>
    </source>
</evidence>
<gene>
    <name evidence="2" type="ORF">RB653_000708</name>
</gene>